<proteinExistence type="predicted"/>
<keyword evidence="3" id="KW-0472">Membrane</keyword>
<dbReference type="SMART" id="SM00331">
    <property type="entry name" value="PP2C_SIG"/>
    <property type="match status" value="1"/>
</dbReference>
<comment type="caution">
    <text evidence="5">The sequence shown here is derived from an EMBL/GenBank/DDBJ whole genome shotgun (WGS) entry which is preliminary data.</text>
</comment>
<reference evidence="5" key="1">
    <citation type="journal article" date="2014" name="Int. J. Syst. Evol. Microbiol.">
        <title>Complete genome sequence of Corynebacterium casei LMG S-19264T (=DSM 44701T), isolated from a smear-ripened cheese.</title>
        <authorList>
            <consortium name="US DOE Joint Genome Institute (JGI-PGF)"/>
            <person name="Walter F."/>
            <person name="Albersmeier A."/>
            <person name="Kalinowski J."/>
            <person name="Ruckert C."/>
        </authorList>
    </citation>
    <scope>NUCLEOTIDE SEQUENCE</scope>
    <source>
        <strain evidence="5">JCM 4633</strain>
    </source>
</reference>
<dbReference type="PANTHER" id="PTHR43156">
    <property type="entry name" value="STAGE II SPORULATION PROTEIN E-RELATED"/>
    <property type="match status" value="1"/>
</dbReference>
<keyword evidence="3" id="KW-1133">Transmembrane helix</keyword>
<dbReference type="GO" id="GO:0016791">
    <property type="term" value="F:phosphatase activity"/>
    <property type="evidence" value="ECO:0007669"/>
    <property type="project" value="TreeGrafter"/>
</dbReference>
<dbReference type="Pfam" id="PF07228">
    <property type="entry name" value="SpoIIE"/>
    <property type="match status" value="1"/>
</dbReference>
<dbReference type="FunFam" id="3.60.40.10:FF:000058">
    <property type="entry name" value="Stage II sporulation protein E"/>
    <property type="match status" value="1"/>
</dbReference>
<feature type="transmembrane region" description="Helical" evidence="3">
    <location>
        <begin position="69"/>
        <end position="87"/>
    </location>
</feature>
<accession>A0A918TKL2</accession>
<dbReference type="AlphaFoldDB" id="A0A918TKL2"/>
<reference evidence="5" key="2">
    <citation type="submission" date="2020-09" db="EMBL/GenBank/DDBJ databases">
        <authorList>
            <person name="Sun Q."/>
            <person name="Ohkuma M."/>
        </authorList>
    </citation>
    <scope>NUCLEOTIDE SEQUENCE</scope>
    <source>
        <strain evidence="5">JCM 4633</strain>
    </source>
</reference>
<organism evidence="5 6">
    <name type="scientific">Streptomyces cinnamoneus</name>
    <name type="common">Streptoverticillium cinnamoneum</name>
    <dbReference type="NCBI Taxonomy" id="53446"/>
    <lineage>
        <taxon>Bacteria</taxon>
        <taxon>Bacillati</taxon>
        <taxon>Actinomycetota</taxon>
        <taxon>Actinomycetes</taxon>
        <taxon>Kitasatosporales</taxon>
        <taxon>Streptomycetaceae</taxon>
        <taxon>Streptomyces</taxon>
        <taxon>Streptomyces cinnamoneus group</taxon>
    </lineage>
</organism>
<evidence type="ECO:0000256" key="2">
    <source>
        <dbReference type="SAM" id="MobiDB-lite"/>
    </source>
</evidence>
<dbReference type="EMBL" id="BMVB01000006">
    <property type="protein sequence ID" value="GHC46157.1"/>
    <property type="molecule type" value="Genomic_DNA"/>
</dbReference>
<feature type="region of interest" description="Disordered" evidence="2">
    <location>
        <begin position="371"/>
        <end position="401"/>
    </location>
</feature>
<evidence type="ECO:0000256" key="1">
    <source>
        <dbReference type="ARBA" id="ARBA00022801"/>
    </source>
</evidence>
<sequence length="401" mass="42121">MKPDPGRDRPPEVPPPLPRSARLLVLAAYTLLAVAVVLDLATNPQLTFSPVLATAPALAGVGGTRRARVPLTVGLLALAFVPLLGLADTGVPLAVHLTAGATVLAITCVSTANVVLVATRERELLHSRSVAEAAQRTLLRPVPERIDGLRVAVRYLAAAAEARVGGDLYEVLATPYGTRLLVGDVRGKGLSAIETAADVLGTFREAAQVEPDLGAVARRLDATVVRRRAREEFVTAVLLGVPESDGPTELVNCGHLPPLLWRAGGVTEVDTPVPDPPLALRNLVAGPYHSTRFAFVPGDLLVLYTDGVTEARDASGRFYPLADRLATMPELSPDALVDRLVADLRVYTGGPLSDDAALLVVRRERRRSAAPQALHSTFGGGSLSSTRNASTAASVHSDPLA</sequence>
<evidence type="ECO:0000313" key="5">
    <source>
        <dbReference type="EMBL" id="GHC46157.1"/>
    </source>
</evidence>
<protein>
    <submittedName>
        <fullName evidence="5">Membrane protein</fullName>
    </submittedName>
</protein>
<dbReference type="Gene3D" id="3.60.40.10">
    <property type="entry name" value="PPM-type phosphatase domain"/>
    <property type="match status" value="1"/>
</dbReference>
<feature type="domain" description="PPM-type phosphatase" evidence="4">
    <location>
        <begin position="149"/>
        <end position="363"/>
    </location>
</feature>
<feature type="transmembrane region" description="Helical" evidence="3">
    <location>
        <begin position="21"/>
        <end position="38"/>
    </location>
</feature>
<evidence type="ECO:0000259" key="4">
    <source>
        <dbReference type="SMART" id="SM00331"/>
    </source>
</evidence>
<gene>
    <name evidence="5" type="ORF">GCM10010507_21840</name>
</gene>
<dbReference type="SUPFAM" id="SSF81606">
    <property type="entry name" value="PP2C-like"/>
    <property type="match status" value="1"/>
</dbReference>
<dbReference type="Proteomes" id="UP000646244">
    <property type="component" value="Unassembled WGS sequence"/>
</dbReference>
<evidence type="ECO:0000256" key="3">
    <source>
        <dbReference type="SAM" id="Phobius"/>
    </source>
</evidence>
<dbReference type="InterPro" id="IPR001932">
    <property type="entry name" value="PPM-type_phosphatase-like_dom"/>
</dbReference>
<name>A0A918TKL2_STRCJ</name>
<feature type="compositionally biased region" description="Polar residues" evidence="2">
    <location>
        <begin position="383"/>
        <end position="394"/>
    </location>
</feature>
<dbReference type="InterPro" id="IPR052016">
    <property type="entry name" value="Bact_Sigma-Reg"/>
</dbReference>
<feature type="transmembrane region" description="Helical" evidence="3">
    <location>
        <begin position="93"/>
        <end position="118"/>
    </location>
</feature>
<evidence type="ECO:0000313" key="6">
    <source>
        <dbReference type="Proteomes" id="UP000646244"/>
    </source>
</evidence>
<dbReference type="PANTHER" id="PTHR43156:SF2">
    <property type="entry name" value="STAGE II SPORULATION PROTEIN E"/>
    <property type="match status" value="1"/>
</dbReference>
<keyword evidence="3" id="KW-0812">Transmembrane</keyword>
<keyword evidence="1" id="KW-0378">Hydrolase</keyword>
<dbReference type="RefSeq" id="WP_190109501.1">
    <property type="nucleotide sequence ID" value="NZ_BMVB01000006.1"/>
</dbReference>
<dbReference type="InterPro" id="IPR036457">
    <property type="entry name" value="PPM-type-like_dom_sf"/>
</dbReference>